<evidence type="ECO:0000256" key="2">
    <source>
        <dbReference type="ARBA" id="ARBA00022801"/>
    </source>
</evidence>
<sequence length="112" mass="11948">MDLRTLEARRLRIVGSSYVCSARDREVYGGTQYLLVREPDNRADSNAVAVYGKGRQLGYASSSKAGALGPLLDRLGADAYLVNGASVTDASIKLWVDLPTPPALRAYVAASS</sequence>
<dbReference type="Gene3D" id="3.30.70.2330">
    <property type="match status" value="1"/>
</dbReference>
<evidence type="ECO:0000313" key="5">
    <source>
        <dbReference type="Proteomes" id="UP000634579"/>
    </source>
</evidence>
<keyword evidence="1" id="KW-0479">Metal-binding</keyword>
<protein>
    <submittedName>
        <fullName evidence="4">HIRAN domain-containing protein</fullName>
    </submittedName>
</protein>
<keyword evidence="5" id="KW-1185">Reference proteome</keyword>
<accession>A0A8I0SCK8</accession>
<dbReference type="GO" id="GO:0003676">
    <property type="term" value="F:nucleic acid binding"/>
    <property type="evidence" value="ECO:0007669"/>
    <property type="project" value="InterPro"/>
</dbReference>
<evidence type="ECO:0000313" key="4">
    <source>
        <dbReference type="EMBL" id="MBF4632306.1"/>
    </source>
</evidence>
<name>A0A8I0SCK8_9MICO</name>
<feature type="domain" description="HIRAN" evidence="3">
    <location>
        <begin position="6"/>
        <end position="104"/>
    </location>
</feature>
<keyword evidence="2" id="KW-0378">Hydrolase</keyword>
<dbReference type="RefSeq" id="WP_194675941.1">
    <property type="nucleotide sequence ID" value="NZ_JADKRP010000004.1"/>
</dbReference>
<evidence type="ECO:0000256" key="1">
    <source>
        <dbReference type="ARBA" id="ARBA00022723"/>
    </source>
</evidence>
<dbReference type="GO" id="GO:0016818">
    <property type="term" value="F:hydrolase activity, acting on acid anhydrides, in phosphorus-containing anhydrides"/>
    <property type="evidence" value="ECO:0007669"/>
    <property type="project" value="InterPro"/>
</dbReference>
<organism evidence="4 5">
    <name type="scientific">Clavibacter phaseoli</name>
    <dbReference type="NCBI Taxonomy" id="1734031"/>
    <lineage>
        <taxon>Bacteria</taxon>
        <taxon>Bacillati</taxon>
        <taxon>Actinomycetota</taxon>
        <taxon>Actinomycetes</taxon>
        <taxon>Micrococcales</taxon>
        <taxon>Microbacteriaceae</taxon>
        <taxon>Clavibacter</taxon>
    </lineage>
</organism>
<proteinExistence type="predicted"/>
<reference evidence="4 5" key="1">
    <citation type="submission" date="2020-10" db="EMBL/GenBank/DDBJ databases">
        <title>Draft genome sequences of plant-associated actinobacteria.</title>
        <authorList>
            <person name="Tarlachkov S.V."/>
            <person name="Starodumova I.P."/>
            <person name="Dorofeeva L.V."/>
            <person name="Prisyazhnaya N.V."/>
            <person name="Roubtsova T.V."/>
            <person name="Chizhov V.N."/>
            <person name="Nadler S.A."/>
            <person name="Subbotin S.A."/>
            <person name="Evtushenko L.I."/>
        </authorList>
    </citation>
    <scope>NUCLEOTIDE SEQUENCE [LARGE SCALE GENOMIC DNA]</scope>
    <source>
        <strain evidence="4 5">VKM Ac-2886</strain>
    </source>
</reference>
<dbReference type="InterPro" id="IPR014905">
    <property type="entry name" value="HIRAN"/>
</dbReference>
<evidence type="ECO:0000259" key="3">
    <source>
        <dbReference type="SMART" id="SM00910"/>
    </source>
</evidence>
<dbReference type="SMART" id="SM00910">
    <property type="entry name" value="HIRAN"/>
    <property type="match status" value="1"/>
</dbReference>
<comment type="caution">
    <text evidence="4">The sequence shown here is derived from an EMBL/GenBank/DDBJ whole genome shotgun (WGS) entry which is preliminary data.</text>
</comment>
<dbReference type="GO" id="GO:0008270">
    <property type="term" value="F:zinc ion binding"/>
    <property type="evidence" value="ECO:0007669"/>
    <property type="project" value="InterPro"/>
</dbReference>
<dbReference type="Proteomes" id="UP000634579">
    <property type="component" value="Unassembled WGS sequence"/>
</dbReference>
<dbReference type="EMBL" id="JADKRP010000004">
    <property type="protein sequence ID" value="MBF4632306.1"/>
    <property type="molecule type" value="Genomic_DNA"/>
</dbReference>
<gene>
    <name evidence="4" type="ORF">ITJ42_13865</name>
</gene>
<dbReference type="Pfam" id="PF08797">
    <property type="entry name" value="HIRAN"/>
    <property type="match status" value="1"/>
</dbReference>
<dbReference type="AlphaFoldDB" id="A0A8I0SCK8"/>